<dbReference type="SUPFAM" id="SSF56935">
    <property type="entry name" value="Porins"/>
    <property type="match status" value="1"/>
</dbReference>
<reference evidence="3 4" key="1">
    <citation type="submission" date="2018-04" db="EMBL/GenBank/DDBJ databases">
        <title>Genomic Encyclopedia of Archaeal and Bacterial Type Strains, Phase II (KMG-II): from individual species to whole genera.</title>
        <authorList>
            <person name="Goeker M."/>
        </authorList>
    </citation>
    <scope>NUCLEOTIDE SEQUENCE [LARGE SCALE GENOMIC DNA]</scope>
    <source>
        <strain evidence="3 4">DSM 100162</strain>
    </source>
</reference>
<organism evidence="3 4">
    <name type="scientific">Pontibacter mucosus</name>
    <dbReference type="NCBI Taxonomy" id="1649266"/>
    <lineage>
        <taxon>Bacteria</taxon>
        <taxon>Pseudomonadati</taxon>
        <taxon>Bacteroidota</taxon>
        <taxon>Cytophagia</taxon>
        <taxon>Cytophagales</taxon>
        <taxon>Hymenobacteraceae</taxon>
        <taxon>Pontibacter</taxon>
    </lineage>
</organism>
<dbReference type="RefSeq" id="WP_108213815.1">
    <property type="nucleotide sequence ID" value="NZ_QBKI01000015.1"/>
</dbReference>
<dbReference type="Pfam" id="PF19089">
    <property type="entry name" value="DUF5777"/>
    <property type="match status" value="1"/>
</dbReference>
<accession>A0A2T5Y4X4</accession>
<evidence type="ECO:0000259" key="2">
    <source>
        <dbReference type="Pfam" id="PF19089"/>
    </source>
</evidence>
<dbReference type="AlphaFoldDB" id="A0A2T5Y4X4"/>
<evidence type="ECO:0000313" key="4">
    <source>
        <dbReference type="Proteomes" id="UP000244225"/>
    </source>
</evidence>
<feature type="chain" id="PRO_5015641890" description="DUF5777 domain-containing protein" evidence="1">
    <location>
        <begin position="21"/>
        <end position="296"/>
    </location>
</feature>
<feature type="signal peptide" evidence="1">
    <location>
        <begin position="1"/>
        <end position="20"/>
    </location>
</feature>
<proteinExistence type="predicted"/>
<evidence type="ECO:0000256" key="1">
    <source>
        <dbReference type="SAM" id="SignalP"/>
    </source>
</evidence>
<evidence type="ECO:0000313" key="3">
    <source>
        <dbReference type="EMBL" id="PTX11335.1"/>
    </source>
</evidence>
<gene>
    <name evidence="3" type="ORF">C8N40_11510</name>
</gene>
<dbReference type="InterPro" id="IPR045916">
    <property type="entry name" value="DUF5777"/>
</dbReference>
<feature type="domain" description="DUF5777" evidence="2">
    <location>
        <begin position="43"/>
        <end position="288"/>
    </location>
</feature>
<dbReference type="Proteomes" id="UP000244225">
    <property type="component" value="Unassembled WGS sequence"/>
</dbReference>
<sequence>MRKRYVLIILCCLALHTAKAQDDLLQLAESSDSAATELVTGTFKATRLANGHSVETNGAGVLLFLISHRFGTLNSGAYEFFGLDQATIRLGLEYGLTDRLNVGIGRSSLEKTYDGFLKYKLLQQRQGMGMPVTLTLFTSAAIRTLDWPQESGGNFDSKHRFSYTYQALLARKFTERLSLQLSPTLVHRNLVPTRHDDTDVYALGAGGRFKITKHTSFNAEYYYLLSSQTREDFRNALSLGFDIETGGHVFQLIFTNAQGMVEKFFVPQNTGYWSDGDIYFGFNISRVFDMKGEEKW</sequence>
<comment type="caution">
    <text evidence="3">The sequence shown here is derived from an EMBL/GenBank/DDBJ whole genome shotgun (WGS) entry which is preliminary data.</text>
</comment>
<dbReference type="OrthoDB" id="1117410at2"/>
<name>A0A2T5Y4X4_9BACT</name>
<keyword evidence="1" id="KW-0732">Signal</keyword>
<keyword evidence="4" id="KW-1185">Reference proteome</keyword>
<protein>
    <recommendedName>
        <fullName evidence="2">DUF5777 domain-containing protein</fullName>
    </recommendedName>
</protein>
<dbReference type="EMBL" id="QBKI01000015">
    <property type="protein sequence ID" value="PTX11335.1"/>
    <property type="molecule type" value="Genomic_DNA"/>
</dbReference>